<dbReference type="GO" id="GO:0052689">
    <property type="term" value="F:carboxylic ester hydrolase activity"/>
    <property type="evidence" value="ECO:0007669"/>
    <property type="project" value="TreeGrafter"/>
</dbReference>
<evidence type="ECO:0000313" key="2">
    <source>
        <dbReference type="EMBL" id="MYM25358.1"/>
    </source>
</evidence>
<protein>
    <recommendedName>
        <fullName evidence="4">Alpha/beta hydrolase</fullName>
    </recommendedName>
</protein>
<evidence type="ECO:0000256" key="1">
    <source>
        <dbReference type="SAM" id="SignalP"/>
    </source>
</evidence>
<feature type="signal peptide" evidence="1">
    <location>
        <begin position="1"/>
        <end position="20"/>
    </location>
</feature>
<gene>
    <name evidence="2" type="ORF">GTP46_22270</name>
</gene>
<dbReference type="PANTHER" id="PTHR43265:SF1">
    <property type="entry name" value="ESTERASE ESTD"/>
    <property type="match status" value="1"/>
</dbReference>
<evidence type="ECO:0008006" key="4">
    <source>
        <dbReference type="Google" id="ProtNLM"/>
    </source>
</evidence>
<sequence>MGIKLVLLCLAFFCSEAAFAEGMHRQFSVAQTAETDAINGQIDWPGGELALWRGPIVVFVSASGAYDRNGWLVRALETVWAERMPLRELSTALVAQGVAVVRFDSPGVLSPNLKCQQTVLKSGFSKATLERRCVNVPVYANLTVERYQRSIENVLLHIEDMVPAVRGKLVLFGFSGGLMHAAAIADRERVHISGLISIGSPAQRFEALTRWQAVERMLEILPEFDINADSIITNPEIRKRYKEGIGGVMTLETWLSPYGRWDAANMHEFKARLENNYAILMQQTDTGSAAGKLSWKRQANGVMAPDINDAFWNMHFHSQITPVAVIQRLAIPSLFLWGGLDTQVGTSHEAELIRQVCAAGVPVQHLQFVLFEGRHHLLSRRVDFDWMEKAFMPVVADEVQTFLKQIGTPDLLPRPKNTSAAESYACRAKISIKDEVAER</sequence>
<name>A0A6L8KGK6_9BURK</name>
<dbReference type="InterPro" id="IPR053145">
    <property type="entry name" value="AB_hydrolase_Est10"/>
</dbReference>
<dbReference type="Proteomes" id="UP000479335">
    <property type="component" value="Unassembled WGS sequence"/>
</dbReference>
<dbReference type="PANTHER" id="PTHR43265">
    <property type="entry name" value="ESTERASE ESTD"/>
    <property type="match status" value="1"/>
</dbReference>
<proteinExistence type="predicted"/>
<evidence type="ECO:0000313" key="3">
    <source>
        <dbReference type="Proteomes" id="UP000479335"/>
    </source>
</evidence>
<dbReference type="Gene3D" id="3.40.50.1820">
    <property type="entry name" value="alpha/beta hydrolase"/>
    <property type="match status" value="1"/>
</dbReference>
<reference evidence="2 3" key="1">
    <citation type="submission" date="2019-12" db="EMBL/GenBank/DDBJ databases">
        <title>Novel species isolated from a subtropical stream in China.</title>
        <authorList>
            <person name="Lu H."/>
        </authorList>
    </citation>
    <scope>NUCLEOTIDE SEQUENCE [LARGE SCALE GENOMIC DNA]</scope>
    <source>
        <strain evidence="2 3">FT135W</strain>
    </source>
</reference>
<dbReference type="SUPFAM" id="SSF53474">
    <property type="entry name" value="alpha/beta-Hydrolases"/>
    <property type="match status" value="1"/>
</dbReference>
<dbReference type="AlphaFoldDB" id="A0A6L8KGK6"/>
<keyword evidence="3" id="KW-1185">Reference proteome</keyword>
<dbReference type="InterPro" id="IPR029058">
    <property type="entry name" value="AB_hydrolase_fold"/>
</dbReference>
<dbReference type="EMBL" id="WWCN01000015">
    <property type="protein sequence ID" value="MYM25358.1"/>
    <property type="molecule type" value="Genomic_DNA"/>
</dbReference>
<dbReference type="RefSeq" id="WP_161008806.1">
    <property type="nucleotide sequence ID" value="NZ_WWCN01000015.1"/>
</dbReference>
<feature type="chain" id="PRO_5026926503" description="Alpha/beta hydrolase" evidence="1">
    <location>
        <begin position="21"/>
        <end position="439"/>
    </location>
</feature>
<keyword evidence="1" id="KW-0732">Signal</keyword>
<organism evidence="2 3">
    <name type="scientific">Duganella flavida</name>
    <dbReference type="NCBI Taxonomy" id="2692175"/>
    <lineage>
        <taxon>Bacteria</taxon>
        <taxon>Pseudomonadati</taxon>
        <taxon>Pseudomonadota</taxon>
        <taxon>Betaproteobacteria</taxon>
        <taxon>Burkholderiales</taxon>
        <taxon>Oxalobacteraceae</taxon>
        <taxon>Telluria group</taxon>
        <taxon>Duganella</taxon>
    </lineage>
</organism>
<comment type="caution">
    <text evidence="2">The sequence shown here is derived from an EMBL/GenBank/DDBJ whole genome shotgun (WGS) entry which is preliminary data.</text>
</comment>
<accession>A0A6L8KGK6</accession>